<proteinExistence type="predicted"/>
<dbReference type="Pfam" id="PF07700">
    <property type="entry name" value="HNOB"/>
    <property type="match status" value="1"/>
</dbReference>
<dbReference type="HOGENOM" id="CLU_079260_1_1_6"/>
<comment type="caution">
    <text evidence="2">The sequence shown here is derived from an EMBL/GenBank/DDBJ whole genome shotgun (WGS) entry which is preliminary data.</text>
</comment>
<evidence type="ECO:0000259" key="1">
    <source>
        <dbReference type="Pfam" id="PF07700"/>
    </source>
</evidence>
<dbReference type="eggNOG" id="COG1719">
    <property type="taxonomic scope" value="Bacteria"/>
</dbReference>
<gene>
    <name evidence="2" type="ORF">GB2207_00900</name>
</gene>
<evidence type="ECO:0000313" key="2">
    <source>
        <dbReference type="EMBL" id="EAS46176.1"/>
    </source>
</evidence>
<dbReference type="Gene3D" id="3.90.1520.10">
    <property type="entry name" value="H-NOX domain"/>
    <property type="match status" value="1"/>
</dbReference>
<dbReference type="Proteomes" id="UP000005555">
    <property type="component" value="Unassembled WGS sequence"/>
</dbReference>
<keyword evidence="3" id="KW-1185">Reference proteome</keyword>
<dbReference type="SUPFAM" id="SSF111126">
    <property type="entry name" value="Ligand-binding domain in the NO signalling and Golgi transport"/>
    <property type="match status" value="1"/>
</dbReference>
<dbReference type="EMBL" id="AAPI01000009">
    <property type="protein sequence ID" value="EAS46176.1"/>
    <property type="molecule type" value="Genomic_DNA"/>
</dbReference>
<evidence type="ECO:0000313" key="3">
    <source>
        <dbReference type="Proteomes" id="UP000005555"/>
    </source>
</evidence>
<dbReference type="InterPro" id="IPR011644">
    <property type="entry name" value="Heme_NO-bd"/>
</dbReference>
<dbReference type="AlphaFoldDB" id="Q1YPJ5"/>
<dbReference type="STRING" id="314287.GB2207_00900"/>
<protein>
    <submittedName>
        <fullName evidence="2">Guanylate cyclase-related protein</fullName>
    </submittedName>
</protein>
<dbReference type="InterPro" id="IPR038158">
    <property type="entry name" value="H-NOX_domain_sf"/>
</dbReference>
<name>Q1YPJ5_9GAMM</name>
<feature type="domain" description="Heme NO-binding" evidence="1">
    <location>
        <begin position="1"/>
        <end position="158"/>
    </location>
</feature>
<sequence length="179" mass="20128">MIFTSFLYLVEERYGLEMVEEIIEEAAPASGGIYTTMGVYDHMELIEMIVVLSKKTDVSVPKVTKTFGMYLFAELIAAYPQWIEGMKSSFDMLQKVDGFIHVEVRKLYPDASPPAFKCSRYTDNTMELIYESPRCLGDVAEGLIQGCAAYYGEKLTVQRESLGDASGACERFFLTQVSD</sequence>
<dbReference type="GO" id="GO:0020037">
    <property type="term" value="F:heme binding"/>
    <property type="evidence" value="ECO:0007669"/>
    <property type="project" value="InterPro"/>
</dbReference>
<dbReference type="InterPro" id="IPR024096">
    <property type="entry name" value="NO_sig/Golgi_transp_ligand-bd"/>
</dbReference>
<organism evidence="2 3">
    <name type="scientific">gamma proteobacterium HTCC2207</name>
    <dbReference type="NCBI Taxonomy" id="314287"/>
    <lineage>
        <taxon>Bacteria</taxon>
        <taxon>Pseudomonadati</taxon>
        <taxon>Pseudomonadota</taxon>
        <taxon>Gammaproteobacteria</taxon>
        <taxon>Cellvibrionales</taxon>
        <taxon>Porticoccaceae</taxon>
        <taxon>SAR92 clade</taxon>
    </lineage>
</organism>
<accession>Q1YPJ5</accession>
<reference evidence="2 3" key="1">
    <citation type="submission" date="2006-03" db="EMBL/GenBank/DDBJ databases">
        <authorList>
            <person name="Giovannoni S.J."/>
            <person name="Cho J.-C."/>
            <person name="Ferriera S."/>
            <person name="Johnson J."/>
            <person name="Kravitz S."/>
            <person name="Halpern A."/>
            <person name="Remington K."/>
            <person name="Beeson K."/>
            <person name="Tran B."/>
            <person name="Rogers Y.-H."/>
            <person name="Friedman R."/>
            <person name="Venter J.C."/>
        </authorList>
    </citation>
    <scope>NUCLEOTIDE SEQUENCE [LARGE SCALE GENOMIC DNA]</scope>
    <source>
        <strain evidence="2 3">HTCC2207</strain>
    </source>
</reference>